<protein>
    <submittedName>
        <fullName evidence="2">Uncharacterized protein</fullName>
    </submittedName>
</protein>
<feature type="region of interest" description="Disordered" evidence="1">
    <location>
        <begin position="72"/>
        <end position="114"/>
    </location>
</feature>
<dbReference type="Proteomes" id="UP000265600">
    <property type="component" value="Unassembled WGS sequence"/>
</dbReference>
<dbReference type="SUPFAM" id="SSF103657">
    <property type="entry name" value="BAR/IMD domain-like"/>
    <property type="match status" value="1"/>
</dbReference>
<reference evidence="3" key="1">
    <citation type="submission" date="2018-02" db="EMBL/GenBank/DDBJ databases">
        <authorList>
            <person name="Handem S."/>
        </authorList>
    </citation>
    <scope>NUCLEOTIDE SEQUENCE [LARGE SCALE GENOMIC DNA]</scope>
    <source>
        <strain evidence="3">Spain3473</strain>
    </source>
</reference>
<name>A0A3A4MPM7_9STRE</name>
<dbReference type="Gene3D" id="1.20.1270.90">
    <property type="entry name" value="AF1782-like"/>
    <property type="match status" value="1"/>
</dbReference>
<gene>
    <name evidence="2" type="ORF">C5O69_06060</name>
</gene>
<feature type="region of interest" description="Disordered" evidence="1">
    <location>
        <begin position="1"/>
        <end position="35"/>
    </location>
</feature>
<dbReference type="EMBL" id="PTTJ01000082">
    <property type="protein sequence ID" value="RJP11998.1"/>
    <property type="molecule type" value="Genomic_DNA"/>
</dbReference>
<evidence type="ECO:0000313" key="3">
    <source>
        <dbReference type="Proteomes" id="UP000265600"/>
    </source>
</evidence>
<comment type="caution">
    <text evidence="2">The sequence shown here is derived from an EMBL/GenBank/DDBJ whole genome shotgun (WGS) entry which is preliminary data.</text>
</comment>
<dbReference type="Pfam" id="PF07554">
    <property type="entry name" value="FIVAR"/>
    <property type="match status" value="1"/>
</dbReference>
<dbReference type="InterPro" id="IPR027267">
    <property type="entry name" value="AH/BAR_dom_sf"/>
</dbReference>
<proteinExistence type="predicted"/>
<accession>A0A3A4MPM7</accession>
<sequence length="114" mass="12193">PAKEGLSQELNKDAATAGKTDASKQAYEEAKQQAQEALNKADEVINNANASETEVNEAKQKLEDAKQKLEEAKAGLTDVNKQPLIPAKEGLSQELNKDAATAGKTDASKQAYEH</sequence>
<evidence type="ECO:0000256" key="1">
    <source>
        <dbReference type="SAM" id="MobiDB-lite"/>
    </source>
</evidence>
<feature type="non-terminal residue" evidence="2">
    <location>
        <position position="1"/>
    </location>
</feature>
<evidence type="ECO:0000313" key="2">
    <source>
        <dbReference type="EMBL" id="RJP11998.1"/>
    </source>
</evidence>
<organism evidence="2 3">
    <name type="scientific">Streptococcus pseudopneumoniae</name>
    <dbReference type="NCBI Taxonomy" id="257758"/>
    <lineage>
        <taxon>Bacteria</taxon>
        <taxon>Bacillati</taxon>
        <taxon>Bacillota</taxon>
        <taxon>Bacilli</taxon>
        <taxon>Lactobacillales</taxon>
        <taxon>Streptococcaceae</taxon>
        <taxon>Streptococcus</taxon>
    </lineage>
</organism>
<dbReference type="AlphaFoldDB" id="A0A3A4MPM7"/>